<evidence type="ECO:0000313" key="1">
    <source>
        <dbReference type="EMBL" id="CAG8844023.1"/>
    </source>
</evidence>
<dbReference type="EMBL" id="CAJVQC010140774">
    <property type="protein sequence ID" value="CAG8844023.1"/>
    <property type="molecule type" value="Genomic_DNA"/>
</dbReference>
<reference evidence="1" key="1">
    <citation type="submission" date="2021-06" db="EMBL/GenBank/DDBJ databases">
        <authorList>
            <person name="Kallberg Y."/>
            <person name="Tangrot J."/>
            <person name="Rosling A."/>
        </authorList>
    </citation>
    <scope>NUCLEOTIDE SEQUENCE</scope>
    <source>
        <strain evidence="1">MA461A</strain>
    </source>
</reference>
<gene>
    <name evidence="1" type="ORF">RPERSI_LOCUS33027</name>
</gene>
<sequence>KKNYEEAENKYNKKLNEIFCVTYILDNYETAFEFFQLIQNEGNNFTK</sequence>
<organism evidence="1 2">
    <name type="scientific">Racocetra persica</name>
    <dbReference type="NCBI Taxonomy" id="160502"/>
    <lineage>
        <taxon>Eukaryota</taxon>
        <taxon>Fungi</taxon>
        <taxon>Fungi incertae sedis</taxon>
        <taxon>Mucoromycota</taxon>
        <taxon>Glomeromycotina</taxon>
        <taxon>Glomeromycetes</taxon>
        <taxon>Diversisporales</taxon>
        <taxon>Gigasporaceae</taxon>
        <taxon>Racocetra</taxon>
    </lineage>
</organism>
<name>A0ACA9SMV4_9GLOM</name>
<accession>A0ACA9SMV4</accession>
<protein>
    <submittedName>
        <fullName evidence="1">5866_t:CDS:1</fullName>
    </submittedName>
</protein>
<feature type="non-terminal residue" evidence="1">
    <location>
        <position position="47"/>
    </location>
</feature>
<evidence type="ECO:0000313" key="2">
    <source>
        <dbReference type="Proteomes" id="UP000789920"/>
    </source>
</evidence>
<proteinExistence type="predicted"/>
<dbReference type="Proteomes" id="UP000789920">
    <property type="component" value="Unassembled WGS sequence"/>
</dbReference>
<comment type="caution">
    <text evidence="1">The sequence shown here is derived from an EMBL/GenBank/DDBJ whole genome shotgun (WGS) entry which is preliminary data.</text>
</comment>
<keyword evidence="2" id="KW-1185">Reference proteome</keyword>
<feature type="non-terminal residue" evidence="1">
    <location>
        <position position="1"/>
    </location>
</feature>